<feature type="region of interest" description="Disordered" evidence="1">
    <location>
        <begin position="59"/>
        <end position="91"/>
    </location>
</feature>
<sequence>MSEGININKTHAAAGDVYSWFSELDYHGVPEENKLTMEVLNYGVGHYTQAHHHLTWKRTRNSSRNTAERKRSGGPGVIVRGGVILPGRGGI</sequence>
<dbReference type="Proteomes" id="UP000025227">
    <property type="component" value="Unplaced"/>
</dbReference>
<evidence type="ECO:0000256" key="1">
    <source>
        <dbReference type="SAM" id="MobiDB-lite"/>
    </source>
</evidence>
<accession>A0A7I4YUV5</accession>
<dbReference type="WBParaSite" id="HCON_00148090-00001">
    <property type="protein sequence ID" value="HCON_00148090-00001"/>
    <property type="gene ID" value="HCON_00148090"/>
</dbReference>
<evidence type="ECO:0000313" key="2">
    <source>
        <dbReference type="Proteomes" id="UP000025227"/>
    </source>
</evidence>
<dbReference type="OrthoDB" id="5874910at2759"/>
<keyword evidence="2" id="KW-1185">Reference proteome</keyword>
<evidence type="ECO:0000313" key="3">
    <source>
        <dbReference type="WBParaSite" id="HCON_00148090-00001"/>
    </source>
</evidence>
<reference evidence="3" key="1">
    <citation type="submission" date="2020-12" db="UniProtKB">
        <authorList>
            <consortium name="WormBaseParasite"/>
        </authorList>
    </citation>
    <scope>IDENTIFICATION</scope>
    <source>
        <strain evidence="3">MHco3</strain>
    </source>
</reference>
<name>A0A7I4YUV5_HAECO</name>
<proteinExistence type="predicted"/>
<protein>
    <submittedName>
        <fullName evidence="3">Cupin domain-containing protein</fullName>
    </submittedName>
</protein>
<dbReference type="AlphaFoldDB" id="A0A7I4YUV5"/>
<feature type="compositionally biased region" description="Low complexity" evidence="1">
    <location>
        <begin position="77"/>
        <end position="91"/>
    </location>
</feature>
<organism evidence="2 3">
    <name type="scientific">Haemonchus contortus</name>
    <name type="common">Barber pole worm</name>
    <dbReference type="NCBI Taxonomy" id="6289"/>
    <lineage>
        <taxon>Eukaryota</taxon>
        <taxon>Metazoa</taxon>
        <taxon>Ecdysozoa</taxon>
        <taxon>Nematoda</taxon>
        <taxon>Chromadorea</taxon>
        <taxon>Rhabditida</taxon>
        <taxon>Rhabditina</taxon>
        <taxon>Rhabditomorpha</taxon>
        <taxon>Strongyloidea</taxon>
        <taxon>Trichostrongylidae</taxon>
        <taxon>Haemonchus</taxon>
    </lineage>
</organism>